<reference evidence="1" key="1">
    <citation type="journal article" date="2020" name="Stud. Mycol.">
        <title>101 Dothideomycetes genomes: a test case for predicting lifestyles and emergence of pathogens.</title>
        <authorList>
            <person name="Haridas S."/>
            <person name="Albert R."/>
            <person name="Binder M."/>
            <person name="Bloem J."/>
            <person name="Labutti K."/>
            <person name="Salamov A."/>
            <person name="Andreopoulos B."/>
            <person name="Baker S."/>
            <person name="Barry K."/>
            <person name="Bills G."/>
            <person name="Bluhm B."/>
            <person name="Cannon C."/>
            <person name="Castanera R."/>
            <person name="Culley D."/>
            <person name="Daum C."/>
            <person name="Ezra D."/>
            <person name="Gonzalez J."/>
            <person name="Henrissat B."/>
            <person name="Kuo A."/>
            <person name="Liang C."/>
            <person name="Lipzen A."/>
            <person name="Lutzoni F."/>
            <person name="Magnuson J."/>
            <person name="Mondo S."/>
            <person name="Nolan M."/>
            <person name="Ohm R."/>
            <person name="Pangilinan J."/>
            <person name="Park H.-J."/>
            <person name="Ramirez L."/>
            <person name="Alfaro M."/>
            <person name="Sun H."/>
            <person name="Tritt A."/>
            <person name="Yoshinaga Y."/>
            <person name="Zwiers L.-H."/>
            <person name="Turgeon B."/>
            <person name="Goodwin S."/>
            <person name="Spatafora J."/>
            <person name="Crous P."/>
            <person name="Grigoriev I."/>
        </authorList>
    </citation>
    <scope>NUCLEOTIDE SEQUENCE</scope>
    <source>
        <strain evidence="1">CBS 183.55</strain>
    </source>
</reference>
<sequence>MPRHTGRLDPQSITRRFTQNHVESIHLRTTTCKRSFSLCHSVTLFASLPYRTAMLLRLLRGQRSSASVTRNRQMREARRLSPLEMQSHERTNQSPMVAHNPLDTFMFSSRTMCNAAIRHRPLFEGISHHPAWQHHSIPQIPTSLHACPAHRQNVRPQIRTSFPNPPIPTGRNETSISTTRLPSKVGQVGQTMIYSLRDLQQP</sequence>
<dbReference type="GeneID" id="54346054"/>
<keyword evidence="2" id="KW-1185">Reference proteome</keyword>
<dbReference type="EMBL" id="ML978981">
    <property type="protein sequence ID" value="KAF1925779.1"/>
    <property type="molecule type" value="Genomic_DNA"/>
</dbReference>
<evidence type="ECO:0000313" key="2">
    <source>
        <dbReference type="Proteomes" id="UP000800082"/>
    </source>
</evidence>
<gene>
    <name evidence="1" type="ORF">M421DRAFT_231314</name>
</gene>
<accession>A0A6A5RED4</accession>
<dbReference type="RefSeq" id="XP_033446031.1">
    <property type="nucleotide sequence ID" value="XM_033588407.1"/>
</dbReference>
<protein>
    <submittedName>
        <fullName evidence="1">Uncharacterized protein</fullName>
    </submittedName>
</protein>
<dbReference type="Proteomes" id="UP000800082">
    <property type="component" value="Unassembled WGS sequence"/>
</dbReference>
<evidence type="ECO:0000313" key="1">
    <source>
        <dbReference type="EMBL" id="KAF1925779.1"/>
    </source>
</evidence>
<name>A0A6A5RED4_9PLEO</name>
<organism evidence="1 2">
    <name type="scientific">Didymella exigua CBS 183.55</name>
    <dbReference type="NCBI Taxonomy" id="1150837"/>
    <lineage>
        <taxon>Eukaryota</taxon>
        <taxon>Fungi</taxon>
        <taxon>Dikarya</taxon>
        <taxon>Ascomycota</taxon>
        <taxon>Pezizomycotina</taxon>
        <taxon>Dothideomycetes</taxon>
        <taxon>Pleosporomycetidae</taxon>
        <taxon>Pleosporales</taxon>
        <taxon>Pleosporineae</taxon>
        <taxon>Didymellaceae</taxon>
        <taxon>Didymella</taxon>
    </lineage>
</organism>
<proteinExistence type="predicted"/>
<dbReference type="AlphaFoldDB" id="A0A6A5RED4"/>